<dbReference type="STRING" id="383372.Rcas_1777"/>
<reference evidence="2 3" key="1">
    <citation type="submission" date="2007-08" db="EMBL/GenBank/DDBJ databases">
        <title>Complete sequence of Roseiflexus castenholzii DSM 13941.</title>
        <authorList>
            <consortium name="US DOE Joint Genome Institute"/>
            <person name="Copeland A."/>
            <person name="Lucas S."/>
            <person name="Lapidus A."/>
            <person name="Barry K."/>
            <person name="Glavina del Rio T."/>
            <person name="Dalin E."/>
            <person name="Tice H."/>
            <person name="Pitluck S."/>
            <person name="Thompson L.S."/>
            <person name="Brettin T."/>
            <person name="Bruce D."/>
            <person name="Detter J.C."/>
            <person name="Han C."/>
            <person name="Tapia R."/>
            <person name="Schmutz J."/>
            <person name="Larimer F."/>
            <person name="Land M."/>
            <person name="Hauser L."/>
            <person name="Kyrpides N."/>
            <person name="Mikhailova N."/>
            <person name="Bryant D.A."/>
            <person name="Hanada S."/>
            <person name="Tsukatani Y."/>
            <person name="Richardson P."/>
        </authorList>
    </citation>
    <scope>NUCLEOTIDE SEQUENCE [LARGE SCALE GENOMIC DNA]</scope>
    <source>
        <strain evidence="3">DSM 13941 / HLO8</strain>
    </source>
</reference>
<dbReference type="KEGG" id="rca:Rcas_1777"/>
<feature type="domain" description="Hydantoinase B/oxoprolinase" evidence="1">
    <location>
        <begin position="49"/>
        <end position="558"/>
    </location>
</feature>
<dbReference type="GO" id="GO:0006749">
    <property type="term" value="P:glutathione metabolic process"/>
    <property type="evidence" value="ECO:0007669"/>
    <property type="project" value="TreeGrafter"/>
</dbReference>
<dbReference type="Proteomes" id="UP000000263">
    <property type="component" value="Chromosome"/>
</dbReference>
<dbReference type="PANTHER" id="PTHR11365">
    <property type="entry name" value="5-OXOPROLINASE RELATED"/>
    <property type="match status" value="1"/>
</dbReference>
<protein>
    <submittedName>
        <fullName evidence="2">Hydantoinase B/oxoprolinase</fullName>
    </submittedName>
</protein>
<dbReference type="GO" id="GO:0005829">
    <property type="term" value="C:cytosol"/>
    <property type="evidence" value="ECO:0007669"/>
    <property type="project" value="TreeGrafter"/>
</dbReference>
<accession>A7NK49</accession>
<dbReference type="InterPro" id="IPR045079">
    <property type="entry name" value="Oxoprolinase-like"/>
</dbReference>
<gene>
    <name evidence="2" type="ordered locus">Rcas_1777</name>
</gene>
<dbReference type="AlphaFoldDB" id="A7NK49"/>
<dbReference type="EMBL" id="CP000804">
    <property type="protein sequence ID" value="ABU57869.1"/>
    <property type="molecule type" value="Genomic_DNA"/>
</dbReference>
<dbReference type="RefSeq" id="WP_012120295.1">
    <property type="nucleotide sequence ID" value="NC_009767.1"/>
</dbReference>
<organism evidence="2 3">
    <name type="scientific">Roseiflexus castenholzii (strain DSM 13941 / HLO8)</name>
    <dbReference type="NCBI Taxonomy" id="383372"/>
    <lineage>
        <taxon>Bacteria</taxon>
        <taxon>Bacillati</taxon>
        <taxon>Chloroflexota</taxon>
        <taxon>Chloroflexia</taxon>
        <taxon>Chloroflexales</taxon>
        <taxon>Roseiflexineae</taxon>
        <taxon>Roseiflexaceae</taxon>
        <taxon>Roseiflexus</taxon>
    </lineage>
</organism>
<evidence type="ECO:0000259" key="1">
    <source>
        <dbReference type="Pfam" id="PF02538"/>
    </source>
</evidence>
<dbReference type="InterPro" id="IPR003692">
    <property type="entry name" value="Hydantoinase_B"/>
</dbReference>
<evidence type="ECO:0000313" key="3">
    <source>
        <dbReference type="Proteomes" id="UP000000263"/>
    </source>
</evidence>
<dbReference type="PANTHER" id="PTHR11365:SF23">
    <property type="entry name" value="HYPOTHETICAL 5-OXOPROLINASE (EUROFUNG)-RELATED"/>
    <property type="match status" value="1"/>
</dbReference>
<dbReference type="GO" id="GO:0017168">
    <property type="term" value="F:5-oxoprolinase (ATP-hydrolyzing) activity"/>
    <property type="evidence" value="ECO:0007669"/>
    <property type="project" value="TreeGrafter"/>
</dbReference>
<dbReference type="Pfam" id="PF02538">
    <property type="entry name" value="Hydantoinase_B"/>
    <property type="match status" value="1"/>
</dbReference>
<dbReference type="HOGENOM" id="CLU_020413_2_0_0"/>
<dbReference type="eggNOG" id="COG0146">
    <property type="taxonomic scope" value="Bacteria"/>
</dbReference>
<keyword evidence="3" id="KW-1185">Reference proteome</keyword>
<evidence type="ECO:0000313" key="2">
    <source>
        <dbReference type="EMBL" id="ABU57869.1"/>
    </source>
</evidence>
<proteinExistence type="predicted"/>
<sequence>MTIMTDTTASAGIGWNGRTLRSMLEESERLFAETGRYYGIERLTLKEEDPIRYEKLFSRLRGGMVNARETALNISASPIVREIGELCFALYTPEGDSITLSTGIMVHVHTMSDAIKWMIRNNYEENPGIEDGDIFCNNDAFIGDVHNADVQDILPIFWEGELIGWAAGVTHVIDVGAPLPSGMPMGPIHRYEDGFMLSAQKVGSKNRLHRDYVLRCQTAVRLPFYWMLDQQTRIAGCQMIKEAVHRVIREEGIETYKRFIREVIEDGRRSFVQRVRELTIPGTYSVPSFMDVTFGGEAGRLSPEAAKDTLMHAPLTVEIGSKGEFKVSFEGASKWGYHSFNAPPSAMQGGLWVLLTQTLVPNDKVNDGAYFAIQNNLPYGSWANPDNKFCSVSIAWVYLIPGYSGIFRALSMAYVGRGYLEEVIAGYPGTWNMTQGGGPNHYGQPGAWTNFEMSSCGTSARYVMDGEDTCAAMWNPEGDMGDVEAWEILEPLLYLSRRIRPNSFGPGKFRGGSGFESIRMVYNTPTQVLYNLGEGNVFLGTGLFGGYPAFAGYRQSVKHTDMARRIAHQLPYPISDEDPENSQMVAHVEGVLERDKRTIHLPDPHAEYDLYLSVLRGGNGLGDVLERDPAAVVRDLNEGYLLPRFAASTYGVVAFQNAAGEWELDAEATEERRAAMRRERIEQSIPVDEWMAQQRTRVVQKNFIEPVRQMYQESMSLSPTWAAHFRSFWGLDDDWSL</sequence>
<name>A7NK49_ROSCS</name>